<sequence>MTRLAAYLLMVKGTPRVRRTSVQAAAALVAASTSIESSNPELRLSVQLSGGSATGTTSWVSLFGSGRLRDPAVLRVQSHIHHFSRGLDGLLQAGNSFRCEEAHLVGDYAGGDPSASSSERPGRPPRGAVDSTHEENLEAMTSPSDSSLPPPPGILEEVRDFHRATVGAGDVIEPDRSLDGRVPPEARFPRGPLYNGVDLNAPAGTAAALSTVAKITPAPLLIESYEPPPAHDPTQPALEFIKALLSADRTPARSMRAALKSAIFFITAREGTVARKIRACLGG</sequence>
<accession>A0ACC3BK96</accession>
<keyword evidence="2" id="KW-1185">Reference proteome</keyword>
<organism evidence="1 2">
    <name type="scientific">Pyropia yezoensis</name>
    <name type="common">Susabi-nori</name>
    <name type="synonym">Porphyra yezoensis</name>
    <dbReference type="NCBI Taxonomy" id="2788"/>
    <lineage>
        <taxon>Eukaryota</taxon>
        <taxon>Rhodophyta</taxon>
        <taxon>Bangiophyceae</taxon>
        <taxon>Bangiales</taxon>
        <taxon>Bangiaceae</taxon>
        <taxon>Pyropia</taxon>
    </lineage>
</organism>
<gene>
    <name evidence="1" type="ORF">I4F81_000772</name>
</gene>
<name>A0ACC3BK96_PYRYE</name>
<comment type="caution">
    <text evidence="1">The sequence shown here is derived from an EMBL/GenBank/DDBJ whole genome shotgun (WGS) entry which is preliminary data.</text>
</comment>
<evidence type="ECO:0000313" key="1">
    <source>
        <dbReference type="EMBL" id="KAK1858161.1"/>
    </source>
</evidence>
<dbReference type="Proteomes" id="UP000798662">
    <property type="component" value="Chromosome 1"/>
</dbReference>
<evidence type="ECO:0000313" key="2">
    <source>
        <dbReference type="Proteomes" id="UP000798662"/>
    </source>
</evidence>
<proteinExistence type="predicted"/>
<dbReference type="EMBL" id="CM020618">
    <property type="protein sequence ID" value="KAK1858161.1"/>
    <property type="molecule type" value="Genomic_DNA"/>
</dbReference>
<reference evidence="1" key="1">
    <citation type="submission" date="2019-11" db="EMBL/GenBank/DDBJ databases">
        <title>Nori genome reveals adaptations in red seaweeds to the harsh intertidal environment.</title>
        <authorList>
            <person name="Wang D."/>
            <person name="Mao Y."/>
        </authorList>
    </citation>
    <scope>NUCLEOTIDE SEQUENCE</scope>
    <source>
        <tissue evidence="1">Gametophyte</tissue>
    </source>
</reference>
<protein>
    <submittedName>
        <fullName evidence="1">Uncharacterized protein</fullName>
    </submittedName>
</protein>